<dbReference type="HOGENOM" id="CLU_2210457_0_0_1"/>
<sequence>MCSAPSNKSIPKRSQAKLLLTSATSSHRGMSTENSEPSESGSISPSWQATKCLQACRWNRLLADEWGIIPSTSRRNRSRWKPFYPSPNFKFCSQPPIRLWSSLRRAA</sequence>
<dbReference type="AlphaFoldDB" id="W6MQM7"/>
<proteinExistence type="predicted"/>
<protein>
    <submittedName>
        <fullName evidence="2">Uncharacterized protein</fullName>
    </submittedName>
</protein>
<feature type="compositionally biased region" description="Low complexity" evidence="1">
    <location>
        <begin position="35"/>
        <end position="46"/>
    </location>
</feature>
<name>W6MQM7_9ASCO</name>
<keyword evidence="3" id="KW-1185">Reference proteome</keyword>
<accession>W6MQM7</accession>
<dbReference type="GeneID" id="34522363"/>
<evidence type="ECO:0000313" key="2">
    <source>
        <dbReference type="EMBL" id="CDK28986.1"/>
    </source>
</evidence>
<gene>
    <name evidence="2" type="ORF">KUCA_T00004972001</name>
</gene>
<feature type="region of interest" description="Disordered" evidence="1">
    <location>
        <begin position="21"/>
        <end position="46"/>
    </location>
</feature>
<reference evidence="2" key="1">
    <citation type="submission" date="2013-12" db="EMBL/GenBank/DDBJ databases">
        <authorList>
            <person name="Genoscope - CEA"/>
        </authorList>
    </citation>
    <scope>NUCLEOTIDE SEQUENCE</scope>
    <source>
        <strain evidence="2">CBS 1993</strain>
    </source>
</reference>
<evidence type="ECO:0000256" key="1">
    <source>
        <dbReference type="SAM" id="MobiDB-lite"/>
    </source>
</evidence>
<dbReference type="RefSeq" id="XP_022460975.1">
    <property type="nucleotide sequence ID" value="XM_022606110.1"/>
</dbReference>
<dbReference type="EMBL" id="HG793130">
    <property type="protein sequence ID" value="CDK28986.1"/>
    <property type="molecule type" value="Genomic_DNA"/>
</dbReference>
<organism evidence="2 3">
    <name type="scientific">Kuraishia capsulata CBS 1993</name>
    <dbReference type="NCBI Taxonomy" id="1382522"/>
    <lineage>
        <taxon>Eukaryota</taxon>
        <taxon>Fungi</taxon>
        <taxon>Dikarya</taxon>
        <taxon>Ascomycota</taxon>
        <taxon>Saccharomycotina</taxon>
        <taxon>Pichiomycetes</taxon>
        <taxon>Pichiales</taxon>
        <taxon>Pichiaceae</taxon>
        <taxon>Kuraishia</taxon>
    </lineage>
</organism>
<reference evidence="2" key="2">
    <citation type="submission" date="2014-02" db="EMBL/GenBank/DDBJ databases">
        <title>Complete DNA sequence of /Kuraishia capsulata/ illustrates novel genomic features among budding yeasts (/Saccharomycotina/).</title>
        <authorList>
            <person name="Morales L."/>
            <person name="Noel B."/>
            <person name="Porcel B."/>
            <person name="Marcet-Houben M."/>
            <person name="Hullo M-F."/>
            <person name="Sacerdot C."/>
            <person name="Tekaia F."/>
            <person name="Leh-Louis V."/>
            <person name="Despons L."/>
            <person name="Khanna V."/>
            <person name="Aury J-M."/>
            <person name="Barbe V."/>
            <person name="Couloux A."/>
            <person name="Labadie K."/>
            <person name="Pelletier E."/>
            <person name="Souciet J-L."/>
            <person name="Boekhout T."/>
            <person name="Gabaldon T."/>
            <person name="Wincker P."/>
            <person name="Dujon B."/>
        </authorList>
    </citation>
    <scope>NUCLEOTIDE SEQUENCE</scope>
    <source>
        <strain evidence="2">CBS 1993</strain>
    </source>
</reference>
<feature type="compositionally biased region" description="Polar residues" evidence="1">
    <location>
        <begin position="21"/>
        <end position="34"/>
    </location>
</feature>
<evidence type="ECO:0000313" key="3">
    <source>
        <dbReference type="Proteomes" id="UP000019384"/>
    </source>
</evidence>
<dbReference type="Proteomes" id="UP000019384">
    <property type="component" value="Unassembled WGS sequence"/>
</dbReference>